<dbReference type="Pfam" id="PF04341">
    <property type="entry name" value="DUF485"/>
    <property type="match status" value="1"/>
</dbReference>
<keyword evidence="1" id="KW-0812">Transmembrane</keyword>
<feature type="transmembrane region" description="Helical" evidence="1">
    <location>
        <begin position="63"/>
        <end position="83"/>
    </location>
</feature>
<keyword evidence="1" id="KW-0472">Membrane</keyword>
<dbReference type="InterPro" id="IPR007436">
    <property type="entry name" value="DUF485"/>
</dbReference>
<dbReference type="OrthoDB" id="5297034at2"/>
<protein>
    <recommendedName>
        <fullName evidence="4">DUF485 domain-containing protein</fullName>
    </recommendedName>
</protein>
<proteinExistence type="predicted"/>
<feature type="transmembrane region" description="Helical" evidence="1">
    <location>
        <begin position="25"/>
        <end position="51"/>
    </location>
</feature>
<comment type="caution">
    <text evidence="2">The sequence shown here is derived from an EMBL/GenBank/DDBJ whole genome shotgun (WGS) entry which is preliminary data.</text>
</comment>
<accession>A0A327K1R6</accession>
<gene>
    <name evidence="2" type="ORF">CH338_25340</name>
</gene>
<evidence type="ECO:0008006" key="4">
    <source>
        <dbReference type="Google" id="ProtNLM"/>
    </source>
</evidence>
<dbReference type="PANTHER" id="PTHR38598">
    <property type="entry name" value="INNER MEMBRANE PROTEIN YJCH"/>
    <property type="match status" value="1"/>
</dbReference>
<dbReference type="PANTHER" id="PTHR38598:SF1">
    <property type="entry name" value="INNER MEMBRANE PROTEIN YJCH"/>
    <property type="match status" value="1"/>
</dbReference>
<evidence type="ECO:0000256" key="1">
    <source>
        <dbReference type="SAM" id="Phobius"/>
    </source>
</evidence>
<name>A0A327K1R6_9BRAD</name>
<organism evidence="2 3">
    <name type="scientific">Rhodoplanes elegans</name>
    <dbReference type="NCBI Taxonomy" id="29408"/>
    <lineage>
        <taxon>Bacteria</taxon>
        <taxon>Pseudomonadati</taxon>
        <taxon>Pseudomonadota</taxon>
        <taxon>Alphaproteobacteria</taxon>
        <taxon>Hyphomicrobiales</taxon>
        <taxon>Nitrobacteraceae</taxon>
        <taxon>Rhodoplanes</taxon>
    </lineage>
</organism>
<dbReference type="EMBL" id="NPEU01000477">
    <property type="protein sequence ID" value="RAI31736.1"/>
    <property type="molecule type" value="Genomic_DNA"/>
</dbReference>
<dbReference type="GO" id="GO:0005886">
    <property type="term" value="C:plasma membrane"/>
    <property type="evidence" value="ECO:0007669"/>
    <property type="project" value="TreeGrafter"/>
</dbReference>
<evidence type="ECO:0000313" key="3">
    <source>
        <dbReference type="Proteomes" id="UP000248863"/>
    </source>
</evidence>
<keyword evidence="3" id="KW-1185">Reference proteome</keyword>
<evidence type="ECO:0000313" key="2">
    <source>
        <dbReference type="EMBL" id="RAI31736.1"/>
    </source>
</evidence>
<dbReference type="AlphaFoldDB" id="A0A327K1R6"/>
<sequence length="140" mass="14943">MSEAVYARIRANPKFRQLVESRGRLAWTLASIVLVLFYALVLTIAFAPGVIGSRVAPGSTLSVGIAAGLFQFVFFWLLTALYVSKANTTYDALTNEVVQDAVAAELAANRDAAAKEALAAETVVAVVQERPREASGGARR</sequence>
<keyword evidence="1" id="KW-1133">Transmembrane helix</keyword>
<reference evidence="2 3" key="1">
    <citation type="submission" date="2017-07" db="EMBL/GenBank/DDBJ databases">
        <title>Draft Genome Sequences of Select Purple Nonsulfur Bacteria.</title>
        <authorList>
            <person name="Lasarre B."/>
            <person name="Mckinlay J.B."/>
        </authorList>
    </citation>
    <scope>NUCLEOTIDE SEQUENCE [LARGE SCALE GENOMIC DNA]</scope>
    <source>
        <strain evidence="2 3">DSM 11907</strain>
    </source>
</reference>
<dbReference type="InterPro" id="IPR052959">
    <property type="entry name" value="Inner_membrane_assoc"/>
</dbReference>
<dbReference type="RefSeq" id="WP_111359825.1">
    <property type="nucleotide sequence ID" value="NZ_NHSK01000098.1"/>
</dbReference>
<dbReference type="Proteomes" id="UP000248863">
    <property type="component" value="Unassembled WGS sequence"/>
</dbReference>